<comment type="caution">
    <text evidence="1">The sequence shown here is derived from an EMBL/GenBank/DDBJ whole genome shotgun (WGS) entry which is preliminary data.</text>
</comment>
<accession>A0A4Q7VJ66</accession>
<name>A0A4Q7VJ66_9BACT</name>
<organism evidence="1 2">
    <name type="scientific">Ancylomarina subtilis</name>
    <dbReference type="NCBI Taxonomy" id="1639035"/>
    <lineage>
        <taxon>Bacteria</taxon>
        <taxon>Pseudomonadati</taxon>
        <taxon>Bacteroidota</taxon>
        <taxon>Bacteroidia</taxon>
        <taxon>Marinilabiliales</taxon>
        <taxon>Marinifilaceae</taxon>
        <taxon>Ancylomarina</taxon>
    </lineage>
</organism>
<evidence type="ECO:0000313" key="1">
    <source>
        <dbReference type="EMBL" id="RZT96226.1"/>
    </source>
</evidence>
<protein>
    <submittedName>
        <fullName evidence="1">Uncharacterized protein</fullName>
    </submittedName>
</protein>
<evidence type="ECO:0000313" key="2">
    <source>
        <dbReference type="Proteomes" id="UP000293562"/>
    </source>
</evidence>
<reference evidence="1 2" key="1">
    <citation type="submission" date="2019-02" db="EMBL/GenBank/DDBJ databases">
        <title>Genomic Encyclopedia of Type Strains, Phase IV (KMG-IV): sequencing the most valuable type-strain genomes for metagenomic binning, comparative biology and taxonomic classification.</title>
        <authorList>
            <person name="Goeker M."/>
        </authorList>
    </citation>
    <scope>NUCLEOTIDE SEQUENCE [LARGE SCALE GENOMIC DNA]</scope>
    <source>
        <strain evidence="1 2">DSM 28825</strain>
    </source>
</reference>
<dbReference type="Proteomes" id="UP000293562">
    <property type="component" value="Unassembled WGS sequence"/>
</dbReference>
<dbReference type="OrthoDB" id="1117310at2"/>
<sequence length="200" mass="23857">MKEEKDEKSLLQEILQSPSYGYTDNFPKRDMWKEVAKLYNGEFKIKFNSGCELEIHQIRIPYKKWTIHISVSDTRPMKFQMDFRSRLDFDMLLSWEDFIERIFKKFGEPEIEVDSYAFDKRYLIKSSQPDLLKRLLTKEIQEAFLEYNIYSAAYKTDLELQKAEWLSVIQRKAGCKNFVCGLIDLHMLIIDRLADLKIIG</sequence>
<proteinExistence type="predicted"/>
<dbReference type="RefSeq" id="WP_130306129.1">
    <property type="nucleotide sequence ID" value="NZ_SHKN01000001.1"/>
</dbReference>
<gene>
    <name evidence="1" type="ORF">EV201_0862</name>
</gene>
<dbReference type="AlphaFoldDB" id="A0A4Q7VJ66"/>
<keyword evidence="2" id="KW-1185">Reference proteome</keyword>
<dbReference type="EMBL" id="SHKN01000001">
    <property type="protein sequence ID" value="RZT96226.1"/>
    <property type="molecule type" value="Genomic_DNA"/>
</dbReference>